<comment type="caution">
    <text evidence="2">The sequence shown here is derived from an EMBL/GenBank/DDBJ whole genome shotgun (WGS) entry which is preliminary data.</text>
</comment>
<keyword evidence="1" id="KW-1133">Transmembrane helix</keyword>
<organism evidence="2 3">
    <name type="scientific">Acropora cervicornis</name>
    <name type="common">Staghorn coral</name>
    <dbReference type="NCBI Taxonomy" id="6130"/>
    <lineage>
        <taxon>Eukaryota</taxon>
        <taxon>Metazoa</taxon>
        <taxon>Cnidaria</taxon>
        <taxon>Anthozoa</taxon>
        <taxon>Hexacorallia</taxon>
        <taxon>Scleractinia</taxon>
        <taxon>Astrocoeniina</taxon>
        <taxon>Acroporidae</taxon>
        <taxon>Acropora</taxon>
    </lineage>
</organism>
<dbReference type="Proteomes" id="UP001249851">
    <property type="component" value="Unassembled WGS sequence"/>
</dbReference>
<keyword evidence="3" id="KW-1185">Reference proteome</keyword>
<evidence type="ECO:0000256" key="1">
    <source>
        <dbReference type="SAM" id="Phobius"/>
    </source>
</evidence>
<gene>
    <name evidence="2" type="ORF">P5673_023625</name>
</gene>
<dbReference type="EMBL" id="JARQWQ010000066">
    <property type="protein sequence ID" value="KAK2554939.1"/>
    <property type="molecule type" value="Genomic_DNA"/>
</dbReference>
<feature type="transmembrane region" description="Helical" evidence="1">
    <location>
        <begin position="40"/>
        <end position="60"/>
    </location>
</feature>
<sequence length="88" mass="10008">MVHTSHQQYGYQEKEDLPYSHGIKKEQNSRGGIVGVPKRYILLLMIFSGFVNIYAMRVNLNVALVAMVNNQIVLQQGVKSVKVVQYVK</sequence>
<reference evidence="2" key="1">
    <citation type="journal article" date="2023" name="G3 (Bethesda)">
        <title>Whole genome assembly and annotation of the endangered Caribbean coral Acropora cervicornis.</title>
        <authorList>
            <person name="Selwyn J.D."/>
            <person name="Vollmer S.V."/>
        </authorList>
    </citation>
    <scope>NUCLEOTIDE SEQUENCE</scope>
    <source>
        <strain evidence="2">K2</strain>
    </source>
</reference>
<evidence type="ECO:0000313" key="2">
    <source>
        <dbReference type="EMBL" id="KAK2554939.1"/>
    </source>
</evidence>
<reference evidence="2" key="2">
    <citation type="journal article" date="2023" name="Science">
        <title>Genomic signatures of disease resistance in endangered staghorn corals.</title>
        <authorList>
            <person name="Vollmer S.V."/>
            <person name="Selwyn J.D."/>
            <person name="Despard B.A."/>
            <person name="Roesel C.L."/>
        </authorList>
    </citation>
    <scope>NUCLEOTIDE SEQUENCE</scope>
    <source>
        <strain evidence="2">K2</strain>
    </source>
</reference>
<protein>
    <submittedName>
        <fullName evidence="2">Vesicular glutamate transporter 3</fullName>
    </submittedName>
</protein>
<proteinExistence type="predicted"/>
<dbReference type="AlphaFoldDB" id="A0AAD9Q594"/>
<accession>A0AAD9Q594</accession>
<evidence type="ECO:0000313" key="3">
    <source>
        <dbReference type="Proteomes" id="UP001249851"/>
    </source>
</evidence>
<keyword evidence="1" id="KW-0812">Transmembrane</keyword>
<name>A0AAD9Q594_ACRCE</name>
<keyword evidence="1" id="KW-0472">Membrane</keyword>